<feature type="compositionally biased region" description="Low complexity" evidence="3">
    <location>
        <begin position="473"/>
        <end position="497"/>
    </location>
</feature>
<keyword evidence="1" id="KW-0597">Phosphoprotein</keyword>
<dbReference type="GO" id="GO:0043065">
    <property type="term" value="P:positive regulation of apoptotic process"/>
    <property type="evidence" value="ECO:0007669"/>
    <property type="project" value="TreeGrafter"/>
</dbReference>
<dbReference type="CDD" id="cd21433">
    <property type="entry name" value="SARAH_Sav"/>
    <property type="match status" value="1"/>
</dbReference>
<dbReference type="KEGG" id="lak:106178708"/>
<sequence>MLSKKSAKNVNEGVVGKYVKRDTPPILRNYHTPVRQGTSFQKRSKQSQSSYIPQPHIVTAPPPVRPPPTSSHVYSPHAVAAYHQARHHYVPSALPRTTSTGEQGISHSFQNLQISSVQTQGQNVLASSQPNIANIARTPSFGAKDGQPSLNRAHSFGSHDVTGAPSRSQGYNSAVEQQLGSHAPGIVQHKDDIDHSDIKQHYQHPSAPELISLQSNDQYQQMFDENYQIQQYHRQIRNQYMQQSEQKHMGPVQTNLTNFRQDSRPSVSSANAAAASGAASSNHSVLQAGSEPALPQGWSVDWTMRGRKYYIDHNTQTTHWSHPLEKESLPTDWERIESQEHGVYYVNHTTKTAQYWHPGAPPLPQYSRAPPYVNPNAQLSQQGAEPRPQSNVLVPANPYNTMEIPEWLYVYSKAPSEHDHKLKWELFRLPELEAYDAILNRLFKQELEEIVMGYEEYRGALLKERNKKTMAEHLQQQHQLQSQQNQHLQQQQYTQQQHHTQQQQQAIQLQQQHQPQQQQQQVQQGLQQIHQQQQQKPKDPTSQTHAGVVGQNIETKV</sequence>
<dbReference type="PROSITE" id="PS50020">
    <property type="entry name" value="WW_DOMAIN_2"/>
    <property type="match status" value="2"/>
</dbReference>
<dbReference type="GO" id="GO:0006915">
    <property type="term" value="P:apoptotic process"/>
    <property type="evidence" value="ECO:0007669"/>
    <property type="project" value="InterPro"/>
</dbReference>
<evidence type="ECO:0000259" key="4">
    <source>
        <dbReference type="PROSITE" id="PS50020"/>
    </source>
</evidence>
<dbReference type="GO" id="GO:0008285">
    <property type="term" value="P:negative regulation of cell population proliferation"/>
    <property type="evidence" value="ECO:0007669"/>
    <property type="project" value="TreeGrafter"/>
</dbReference>
<dbReference type="PANTHER" id="PTHR47522:SF2">
    <property type="entry name" value="PROTEIN SALVADOR HOMOLOG 1"/>
    <property type="match status" value="1"/>
</dbReference>
<dbReference type="SUPFAM" id="SSF51045">
    <property type="entry name" value="WW domain"/>
    <property type="match status" value="2"/>
</dbReference>
<keyword evidence="2" id="KW-0677">Repeat</keyword>
<dbReference type="Pfam" id="PF00397">
    <property type="entry name" value="WW"/>
    <property type="match status" value="1"/>
</dbReference>
<dbReference type="InterPro" id="IPR001202">
    <property type="entry name" value="WW_dom"/>
</dbReference>
<dbReference type="GO" id="GO:0005829">
    <property type="term" value="C:cytosol"/>
    <property type="evidence" value="ECO:0007669"/>
    <property type="project" value="TreeGrafter"/>
</dbReference>
<feature type="compositionally biased region" description="Pro residues" evidence="3">
    <location>
        <begin position="60"/>
        <end position="69"/>
    </location>
</feature>
<feature type="region of interest" description="Disordered" evidence="3">
    <location>
        <begin position="22"/>
        <end position="74"/>
    </location>
</feature>
<dbReference type="STRING" id="7574.A0A2R2MSA8"/>
<dbReference type="InterPro" id="IPR011524">
    <property type="entry name" value="SARAH_dom"/>
</dbReference>
<dbReference type="SMART" id="SM00456">
    <property type="entry name" value="WW"/>
    <property type="match status" value="2"/>
</dbReference>
<gene>
    <name evidence="7" type="primary">LOC106178708</name>
</gene>
<dbReference type="PROSITE" id="PS50951">
    <property type="entry name" value="SARAH"/>
    <property type="match status" value="1"/>
</dbReference>
<organism evidence="6 7">
    <name type="scientific">Lingula anatina</name>
    <name type="common">Brachiopod</name>
    <name type="synonym">Lingula unguis</name>
    <dbReference type="NCBI Taxonomy" id="7574"/>
    <lineage>
        <taxon>Eukaryota</taxon>
        <taxon>Metazoa</taxon>
        <taxon>Spiralia</taxon>
        <taxon>Lophotrochozoa</taxon>
        <taxon>Brachiopoda</taxon>
        <taxon>Linguliformea</taxon>
        <taxon>Lingulata</taxon>
        <taxon>Lingulida</taxon>
        <taxon>Linguloidea</taxon>
        <taxon>Lingulidae</taxon>
        <taxon>Lingula</taxon>
    </lineage>
</organism>
<feature type="compositionally biased region" description="Low complexity" evidence="3">
    <location>
        <begin position="266"/>
        <end position="275"/>
    </location>
</feature>
<dbReference type="GeneID" id="106178708"/>
<feature type="region of interest" description="Disordered" evidence="3">
    <location>
        <begin position="256"/>
        <end position="275"/>
    </location>
</feature>
<feature type="region of interest" description="Disordered" evidence="3">
    <location>
        <begin position="366"/>
        <end position="389"/>
    </location>
</feature>
<evidence type="ECO:0000313" key="6">
    <source>
        <dbReference type="Proteomes" id="UP000085678"/>
    </source>
</evidence>
<evidence type="ECO:0000256" key="1">
    <source>
        <dbReference type="ARBA" id="ARBA00022553"/>
    </source>
</evidence>
<evidence type="ECO:0000256" key="3">
    <source>
        <dbReference type="SAM" id="MobiDB-lite"/>
    </source>
</evidence>
<protein>
    <submittedName>
        <fullName evidence="7">Protein salvador homolog 1-like</fullName>
    </submittedName>
</protein>
<dbReference type="AlphaFoldDB" id="A0A2R2MSA8"/>
<evidence type="ECO:0000259" key="5">
    <source>
        <dbReference type="PROSITE" id="PS50951"/>
    </source>
</evidence>
<feature type="region of interest" description="Disordered" evidence="3">
    <location>
        <begin position="136"/>
        <end position="171"/>
    </location>
</feature>
<dbReference type="Gene3D" id="2.20.70.10">
    <property type="match status" value="2"/>
</dbReference>
<name>A0A2R2MSA8_LINAN</name>
<feature type="domain" description="WW" evidence="4">
    <location>
        <begin position="327"/>
        <end position="360"/>
    </location>
</feature>
<accession>A0A2R2MSA8</accession>
<feature type="domain" description="WW" evidence="4">
    <location>
        <begin position="292"/>
        <end position="325"/>
    </location>
</feature>
<dbReference type="InParanoid" id="A0A2R2MSA8"/>
<dbReference type="OrthoDB" id="5339429at2759"/>
<feature type="compositionally biased region" description="Polar residues" evidence="3">
    <location>
        <begin position="375"/>
        <end position="389"/>
    </location>
</feature>
<dbReference type="GO" id="GO:0035329">
    <property type="term" value="P:hippo signaling"/>
    <property type="evidence" value="ECO:0007669"/>
    <property type="project" value="InterPro"/>
</dbReference>
<dbReference type="CDD" id="cd00201">
    <property type="entry name" value="WW"/>
    <property type="match status" value="2"/>
</dbReference>
<feature type="region of interest" description="Disordered" evidence="3">
    <location>
        <begin position="469"/>
        <end position="497"/>
    </location>
</feature>
<dbReference type="InterPro" id="IPR036020">
    <property type="entry name" value="WW_dom_sf"/>
</dbReference>
<evidence type="ECO:0000256" key="2">
    <source>
        <dbReference type="ARBA" id="ARBA00022737"/>
    </source>
</evidence>
<dbReference type="GO" id="GO:0060090">
    <property type="term" value="F:molecular adaptor activity"/>
    <property type="evidence" value="ECO:0007669"/>
    <property type="project" value="InterPro"/>
</dbReference>
<dbReference type="Proteomes" id="UP000085678">
    <property type="component" value="Unplaced"/>
</dbReference>
<evidence type="ECO:0000313" key="7">
    <source>
        <dbReference type="RefSeq" id="XP_023933139.1"/>
    </source>
</evidence>
<reference evidence="7" key="1">
    <citation type="submission" date="2025-08" db="UniProtKB">
        <authorList>
            <consortium name="RefSeq"/>
        </authorList>
    </citation>
    <scope>IDENTIFICATION</scope>
    <source>
        <tissue evidence="7">Gonads</tissue>
    </source>
</reference>
<feature type="compositionally biased region" description="Low complexity" evidence="3">
    <location>
        <begin position="521"/>
        <end position="535"/>
    </location>
</feature>
<feature type="domain" description="SARAH" evidence="5">
    <location>
        <begin position="421"/>
        <end position="468"/>
    </location>
</feature>
<dbReference type="FunFam" id="2.20.70.10:FF:000035">
    <property type="entry name" value="Salvador homolog 1 (Drosophila)"/>
    <property type="match status" value="1"/>
</dbReference>
<proteinExistence type="predicted"/>
<dbReference type="InterPro" id="IPR030030">
    <property type="entry name" value="Sav"/>
</dbReference>
<dbReference type="PANTHER" id="PTHR47522">
    <property type="entry name" value="SALVADOR FAMILY WW DOMAIN-CONTAINING PROTEIN 1"/>
    <property type="match status" value="1"/>
</dbReference>
<keyword evidence="6" id="KW-1185">Reference proteome</keyword>
<feature type="region of interest" description="Disordered" evidence="3">
    <location>
        <begin position="521"/>
        <end position="557"/>
    </location>
</feature>
<dbReference type="RefSeq" id="XP_023933139.1">
    <property type="nucleotide sequence ID" value="XM_024077371.1"/>
</dbReference>